<feature type="region of interest" description="Disordered" evidence="1">
    <location>
        <begin position="158"/>
        <end position="181"/>
    </location>
</feature>
<sequence length="300" mass="30149" precursor="true">MKLPSLVRLLAAVAAACLTLLAVPGVPPASAETSPDVLANSLESYDGLYVDGGAGKFHTDAALDFLRKAMQGRKLPVYVMVVPARQAPADAAGQEQLLQGVAKLIGRSGTYLLQAGRDLRVYSSAFSPATTQSLVAKARRTGGKSPIKVLAALIRSAGSTPQETSAPGKTANGGRLVPPPAKAQIAKEKEAASSSSTPLVAAVAVVVLIAIAGGAVFVLRRRKRAKPADGTAAPQTPDVPANVDGPAGMGAPQAPGSTDVPVVAGAPALPDGPAVPAAPTDKSVKPDSPASSSDVPRDLD</sequence>
<keyword evidence="2" id="KW-0472">Membrane</keyword>
<feature type="compositionally biased region" description="Low complexity" evidence="1">
    <location>
        <begin position="245"/>
        <end position="256"/>
    </location>
</feature>
<evidence type="ECO:0000313" key="4">
    <source>
        <dbReference type="EMBL" id="POM27134.1"/>
    </source>
</evidence>
<evidence type="ECO:0000313" key="5">
    <source>
        <dbReference type="Proteomes" id="UP000242367"/>
    </source>
</evidence>
<proteinExistence type="predicted"/>
<feature type="signal peptide" evidence="3">
    <location>
        <begin position="1"/>
        <end position="31"/>
    </location>
</feature>
<gene>
    <name evidence="4" type="ORF">BTM25_15440</name>
</gene>
<dbReference type="RefSeq" id="WP_103561998.1">
    <property type="nucleotide sequence ID" value="NZ_MTBP01000001.1"/>
</dbReference>
<dbReference type="EMBL" id="MTBP01000001">
    <property type="protein sequence ID" value="POM27134.1"/>
    <property type="molecule type" value="Genomic_DNA"/>
</dbReference>
<dbReference type="Proteomes" id="UP000242367">
    <property type="component" value="Unassembled WGS sequence"/>
</dbReference>
<evidence type="ECO:0000256" key="2">
    <source>
        <dbReference type="SAM" id="Phobius"/>
    </source>
</evidence>
<accession>A0A2P4UQ34</accession>
<keyword evidence="2" id="KW-0812">Transmembrane</keyword>
<evidence type="ECO:0000256" key="1">
    <source>
        <dbReference type="SAM" id="MobiDB-lite"/>
    </source>
</evidence>
<feature type="compositionally biased region" description="Polar residues" evidence="1">
    <location>
        <begin position="158"/>
        <end position="167"/>
    </location>
</feature>
<feature type="region of interest" description="Disordered" evidence="1">
    <location>
        <begin position="225"/>
        <end position="300"/>
    </location>
</feature>
<keyword evidence="5" id="KW-1185">Reference proteome</keyword>
<reference evidence="4 5" key="1">
    <citation type="journal article" date="2017" name="Chemistry">
        <title>Isolation, Biosynthesis and Chemical Modifications of Rubterolones A-F: Rare Tropolone Alkaloids from Actinomadura sp. 5-2.</title>
        <authorList>
            <person name="Guo H."/>
            <person name="Benndorf R."/>
            <person name="Leichnitz D."/>
            <person name="Klassen J.L."/>
            <person name="Vollmers J."/>
            <person name="Gorls H."/>
            <person name="Steinacker M."/>
            <person name="Weigel C."/>
            <person name="Dahse H.M."/>
            <person name="Kaster A.K."/>
            <person name="de Beer Z.W."/>
            <person name="Poulsen M."/>
            <person name="Beemelmanns C."/>
        </authorList>
    </citation>
    <scope>NUCLEOTIDE SEQUENCE [LARGE SCALE GENOMIC DNA]</scope>
    <source>
        <strain evidence="4 5">5-2</strain>
    </source>
</reference>
<evidence type="ECO:0008006" key="6">
    <source>
        <dbReference type="Google" id="ProtNLM"/>
    </source>
</evidence>
<organism evidence="4 5">
    <name type="scientific">Actinomadura rubteroloni</name>
    <dbReference type="NCBI Taxonomy" id="1926885"/>
    <lineage>
        <taxon>Bacteria</taxon>
        <taxon>Bacillati</taxon>
        <taxon>Actinomycetota</taxon>
        <taxon>Actinomycetes</taxon>
        <taxon>Streptosporangiales</taxon>
        <taxon>Thermomonosporaceae</taxon>
        <taxon>Actinomadura</taxon>
    </lineage>
</organism>
<dbReference type="AlphaFoldDB" id="A0A2P4UQ34"/>
<protein>
    <recommendedName>
        <fullName evidence="6">TPM domain-containing protein</fullName>
    </recommendedName>
</protein>
<keyword evidence="2" id="KW-1133">Transmembrane helix</keyword>
<name>A0A2P4UQ34_9ACTN</name>
<feature type="transmembrane region" description="Helical" evidence="2">
    <location>
        <begin position="199"/>
        <end position="219"/>
    </location>
</feature>
<evidence type="ECO:0000256" key="3">
    <source>
        <dbReference type="SAM" id="SignalP"/>
    </source>
</evidence>
<comment type="caution">
    <text evidence="4">The sequence shown here is derived from an EMBL/GenBank/DDBJ whole genome shotgun (WGS) entry which is preliminary data.</text>
</comment>
<keyword evidence="3" id="KW-0732">Signal</keyword>
<feature type="chain" id="PRO_5015130325" description="TPM domain-containing protein" evidence="3">
    <location>
        <begin position="32"/>
        <end position="300"/>
    </location>
</feature>